<proteinExistence type="predicted"/>
<reference evidence="1" key="1">
    <citation type="submission" date="2018-01" db="EMBL/GenBank/DDBJ databases">
        <title>An insight into the sialome of Amazonian anophelines.</title>
        <authorList>
            <person name="Ribeiro J.M."/>
            <person name="Scarpassa V."/>
            <person name="Calvo E."/>
        </authorList>
    </citation>
    <scope>NUCLEOTIDE SEQUENCE</scope>
</reference>
<dbReference type="EMBL" id="GGFL01009067">
    <property type="protein sequence ID" value="MBW73245.1"/>
    <property type="molecule type" value="Transcribed_RNA"/>
</dbReference>
<sequence length="77" mass="8408">MSPVISLFGCGFALCRSVSCKTPIINARKTQSRRGSSREGGALLLCEHWRCSDRISCPGWKLLFPGAGQPYHTDPPT</sequence>
<evidence type="ECO:0000313" key="1">
    <source>
        <dbReference type="EMBL" id="MBW73245.1"/>
    </source>
</evidence>
<accession>A0A2M4D6P6</accession>
<dbReference type="AlphaFoldDB" id="A0A2M4D6P6"/>
<organism evidence="1">
    <name type="scientific">Anopheles darlingi</name>
    <name type="common">Mosquito</name>
    <dbReference type="NCBI Taxonomy" id="43151"/>
    <lineage>
        <taxon>Eukaryota</taxon>
        <taxon>Metazoa</taxon>
        <taxon>Ecdysozoa</taxon>
        <taxon>Arthropoda</taxon>
        <taxon>Hexapoda</taxon>
        <taxon>Insecta</taxon>
        <taxon>Pterygota</taxon>
        <taxon>Neoptera</taxon>
        <taxon>Endopterygota</taxon>
        <taxon>Diptera</taxon>
        <taxon>Nematocera</taxon>
        <taxon>Culicoidea</taxon>
        <taxon>Culicidae</taxon>
        <taxon>Anophelinae</taxon>
        <taxon>Anopheles</taxon>
    </lineage>
</organism>
<name>A0A2M4D6P6_ANODA</name>
<protein>
    <submittedName>
        <fullName evidence="1">Putative secreted protein</fullName>
    </submittedName>
</protein>